<sequence length="111" mass="12542">MMERRETVLAVYCQHSAKLLGQGRHQLAPVYQTTCLQLYGRPWLVDLATCEHIGIDANTNDYIACIRWIAIKLQQDAGNLLSCRQQVIRPLEAEVDNPCLAQDAQDSQTDD</sequence>
<dbReference type="EMBL" id="LT629751">
    <property type="protein sequence ID" value="SDT02086.1"/>
    <property type="molecule type" value="Genomic_DNA"/>
</dbReference>
<evidence type="ECO:0000313" key="2">
    <source>
        <dbReference type="Proteomes" id="UP000243359"/>
    </source>
</evidence>
<keyword evidence="2" id="KW-1185">Reference proteome</keyword>
<name>A0A1H1X093_9PSED</name>
<evidence type="ECO:0000313" key="1">
    <source>
        <dbReference type="EMBL" id="SDT02086.1"/>
    </source>
</evidence>
<dbReference type="STRING" id="1392877.SAMN05216221_3242"/>
<reference evidence="2" key="1">
    <citation type="submission" date="2016-10" db="EMBL/GenBank/DDBJ databases">
        <authorList>
            <person name="Varghese N."/>
            <person name="Submissions S."/>
        </authorList>
    </citation>
    <scope>NUCLEOTIDE SEQUENCE [LARGE SCALE GENOMIC DNA]</scope>
    <source>
        <strain evidence="2">KCTC 32247</strain>
    </source>
</reference>
<proteinExistence type="predicted"/>
<dbReference type="Proteomes" id="UP000243359">
    <property type="component" value="Chromosome I"/>
</dbReference>
<protein>
    <submittedName>
        <fullName evidence="1">Uncharacterized protein</fullName>
    </submittedName>
</protein>
<organism evidence="1 2">
    <name type="scientific">Pseudomonas oryzae</name>
    <dbReference type="NCBI Taxonomy" id="1392877"/>
    <lineage>
        <taxon>Bacteria</taxon>
        <taxon>Pseudomonadati</taxon>
        <taxon>Pseudomonadota</taxon>
        <taxon>Gammaproteobacteria</taxon>
        <taxon>Pseudomonadales</taxon>
        <taxon>Pseudomonadaceae</taxon>
        <taxon>Pseudomonas</taxon>
    </lineage>
</organism>
<gene>
    <name evidence="1" type="ORF">SAMN05216221_3242</name>
</gene>
<dbReference type="AlphaFoldDB" id="A0A1H1X093"/>
<accession>A0A1H1X093</accession>